<dbReference type="STRING" id="157072.A0A024U9N9"/>
<dbReference type="InterPro" id="IPR000873">
    <property type="entry name" value="AMP-dep_synth/lig_dom"/>
</dbReference>
<dbReference type="AlphaFoldDB" id="A0A024U9N9"/>
<evidence type="ECO:0000313" key="2">
    <source>
        <dbReference type="EMBL" id="ETW02328.1"/>
    </source>
</evidence>
<reference evidence="2" key="1">
    <citation type="submission" date="2013-12" db="EMBL/GenBank/DDBJ databases">
        <title>The Genome Sequence of Aphanomyces invadans NJM9701.</title>
        <authorList>
            <consortium name="The Broad Institute Genomics Platform"/>
            <person name="Russ C."/>
            <person name="Tyler B."/>
            <person name="van West P."/>
            <person name="Dieguez-Uribeondo J."/>
            <person name="Young S.K."/>
            <person name="Zeng Q."/>
            <person name="Gargeya S."/>
            <person name="Fitzgerald M."/>
            <person name="Abouelleil A."/>
            <person name="Alvarado L."/>
            <person name="Chapman S.B."/>
            <person name="Gainer-Dewar J."/>
            <person name="Goldberg J."/>
            <person name="Griggs A."/>
            <person name="Gujja S."/>
            <person name="Hansen M."/>
            <person name="Howarth C."/>
            <person name="Imamovic A."/>
            <person name="Ireland A."/>
            <person name="Larimer J."/>
            <person name="McCowan C."/>
            <person name="Murphy C."/>
            <person name="Pearson M."/>
            <person name="Poon T.W."/>
            <person name="Priest M."/>
            <person name="Roberts A."/>
            <person name="Saif S."/>
            <person name="Shea T."/>
            <person name="Sykes S."/>
            <person name="Wortman J."/>
            <person name="Nusbaum C."/>
            <person name="Birren B."/>
        </authorList>
    </citation>
    <scope>NUCLEOTIDE SEQUENCE [LARGE SCALE GENOMIC DNA]</scope>
    <source>
        <strain evidence="2">NJM9701</strain>
    </source>
</reference>
<protein>
    <recommendedName>
        <fullName evidence="1">AMP-dependent synthetase/ligase domain-containing protein</fullName>
    </recommendedName>
</protein>
<dbReference type="Gene3D" id="3.40.50.12780">
    <property type="entry name" value="N-terminal domain of ligase-like"/>
    <property type="match status" value="1"/>
</dbReference>
<name>A0A024U9N9_9STRA</name>
<proteinExistence type="predicted"/>
<dbReference type="EMBL" id="KI913961">
    <property type="protein sequence ID" value="ETW02328.1"/>
    <property type="molecule type" value="Genomic_DNA"/>
</dbReference>
<dbReference type="GeneID" id="20082921"/>
<dbReference type="eggNOG" id="ENOG502SX79">
    <property type="taxonomic scope" value="Eukaryota"/>
</dbReference>
<gene>
    <name evidence="2" type="ORF">H310_05871</name>
</gene>
<dbReference type="VEuPathDB" id="FungiDB:H310_05871"/>
<dbReference type="RefSeq" id="XP_008868933.1">
    <property type="nucleotide sequence ID" value="XM_008870711.1"/>
</dbReference>
<dbReference type="InterPro" id="IPR045851">
    <property type="entry name" value="AMP-bd_C_sf"/>
</dbReference>
<sequence length="700" mass="76680">MARERVPAADIDVAILTKELEIAFAEQLIKCTKSLQQEVVADREGATATTLEYLLAQVDYKLLHFKQELLDEVHKYLEDKPPMQIHAQCVAGDVKEKSPLDPAADVDSIRSASLVSNPSELEVLAQNHLPSSEGDCVHPIHAILEEAPPRVNIAAYILQFTRVHAPEKALYDCHSGETLSYEALVDVVGCLAHNLHTVHGLCCTDIMWLPMVTPSPLRYCRATCFSLAAFPFRVERSWSYLPCGLLGVQLFGRHRLPPSQHGLVWSRPPTARQNRHSRQRTAPVAWCCVYALTRCSSTCHSFQRQVLRLDEIIDRDQTPTDVWYSDLVATPSTPWSVHPVKAPHWVVPSKVAMTVQATTTSDDVTTFAYSHRDILVALETSVETFRRRFQHPRTTFLCSLPLAAPEALTFAILPNLFYGTTLYFLPPPHLADLPKALRVARPTVLVTTSLHLSELAKANDAVACVEEIVCIGMSVPSLPRALRALHTLSSKWCPDLKFRRLYASPATAGVCMQAPPTSFPIPPTQLRALGSAVSNDVQVCVRSLATGVVLGPKQVGELCVQHRDLNHATEMFATKAMAYVDMAGQVHGIGSKDGIVNLGAESTTTLELEEVLASHPLVDDAVVVVAANAGSMTAYVKLAPAAATYIDDALRSVSIFAAKQIPPAKQLGGIVRVRDIHRELDGQPSFPVMLQEAKAINSCS</sequence>
<dbReference type="Pfam" id="PF00501">
    <property type="entry name" value="AMP-binding"/>
    <property type="match status" value="1"/>
</dbReference>
<dbReference type="PANTHER" id="PTHR24096">
    <property type="entry name" value="LONG-CHAIN-FATTY-ACID--COA LIGASE"/>
    <property type="match status" value="1"/>
</dbReference>
<accession>A0A024U9N9</accession>
<dbReference type="InterPro" id="IPR042099">
    <property type="entry name" value="ANL_N_sf"/>
</dbReference>
<dbReference type="OrthoDB" id="68352at2759"/>
<dbReference type="Gene3D" id="3.30.300.30">
    <property type="match status" value="1"/>
</dbReference>
<organism evidence="2">
    <name type="scientific">Aphanomyces invadans</name>
    <dbReference type="NCBI Taxonomy" id="157072"/>
    <lineage>
        <taxon>Eukaryota</taxon>
        <taxon>Sar</taxon>
        <taxon>Stramenopiles</taxon>
        <taxon>Oomycota</taxon>
        <taxon>Saprolegniomycetes</taxon>
        <taxon>Saprolegniales</taxon>
        <taxon>Verrucalvaceae</taxon>
        <taxon>Aphanomyces</taxon>
    </lineage>
</organism>
<evidence type="ECO:0000259" key="1">
    <source>
        <dbReference type="Pfam" id="PF00501"/>
    </source>
</evidence>
<feature type="domain" description="AMP-dependent synthetase/ligase" evidence="1">
    <location>
        <begin position="369"/>
        <end position="562"/>
    </location>
</feature>
<dbReference type="SUPFAM" id="SSF56801">
    <property type="entry name" value="Acetyl-CoA synthetase-like"/>
    <property type="match status" value="1"/>
</dbReference>